<feature type="region of interest" description="Disordered" evidence="2">
    <location>
        <begin position="1"/>
        <end position="68"/>
    </location>
</feature>
<evidence type="ECO:0000313" key="5">
    <source>
        <dbReference type="Proteomes" id="UP000838412"/>
    </source>
</evidence>
<feature type="compositionally biased region" description="Polar residues" evidence="2">
    <location>
        <begin position="1748"/>
        <end position="1763"/>
    </location>
</feature>
<evidence type="ECO:0000256" key="1">
    <source>
        <dbReference type="PROSITE-ProRule" id="PRU00042"/>
    </source>
</evidence>
<feature type="compositionally biased region" description="Low complexity" evidence="2">
    <location>
        <begin position="1065"/>
        <end position="1090"/>
    </location>
</feature>
<feature type="compositionally biased region" description="Basic and acidic residues" evidence="2">
    <location>
        <begin position="278"/>
        <end position="294"/>
    </location>
</feature>
<feature type="region of interest" description="Disordered" evidence="2">
    <location>
        <begin position="1736"/>
        <end position="1763"/>
    </location>
</feature>
<feature type="compositionally biased region" description="Polar residues" evidence="2">
    <location>
        <begin position="183"/>
        <end position="200"/>
    </location>
</feature>
<feature type="compositionally biased region" description="Acidic residues" evidence="2">
    <location>
        <begin position="109"/>
        <end position="121"/>
    </location>
</feature>
<feature type="region of interest" description="Disordered" evidence="2">
    <location>
        <begin position="272"/>
        <end position="331"/>
    </location>
</feature>
<feature type="region of interest" description="Disordered" evidence="2">
    <location>
        <begin position="988"/>
        <end position="1100"/>
    </location>
</feature>
<feature type="compositionally biased region" description="Basic and acidic residues" evidence="2">
    <location>
        <begin position="8"/>
        <end position="20"/>
    </location>
</feature>
<proteinExistence type="predicted"/>
<keyword evidence="1" id="KW-0863">Zinc-finger</keyword>
<reference evidence="4" key="1">
    <citation type="submission" date="2022-01" db="EMBL/GenBank/DDBJ databases">
        <authorList>
            <person name="Braso-Vives M."/>
        </authorList>
    </citation>
    <scope>NUCLEOTIDE SEQUENCE</scope>
</reference>
<keyword evidence="1" id="KW-0479">Metal-binding</keyword>
<dbReference type="SMART" id="SM00355">
    <property type="entry name" value="ZnF_C2H2"/>
    <property type="match status" value="11"/>
</dbReference>
<feature type="region of interest" description="Disordered" evidence="2">
    <location>
        <begin position="98"/>
        <end position="126"/>
    </location>
</feature>
<feature type="domain" description="C2H2-type" evidence="3">
    <location>
        <begin position="1908"/>
        <end position="1931"/>
    </location>
</feature>
<feature type="region of interest" description="Disordered" evidence="2">
    <location>
        <begin position="1150"/>
        <end position="1191"/>
    </location>
</feature>
<dbReference type="GO" id="GO:0008270">
    <property type="term" value="F:zinc ion binding"/>
    <property type="evidence" value="ECO:0007669"/>
    <property type="project" value="UniProtKB-KW"/>
</dbReference>
<organism evidence="4 5">
    <name type="scientific">Branchiostoma lanceolatum</name>
    <name type="common">Common lancelet</name>
    <name type="synonym">Amphioxus lanceolatum</name>
    <dbReference type="NCBI Taxonomy" id="7740"/>
    <lineage>
        <taxon>Eukaryota</taxon>
        <taxon>Metazoa</taxon>
        <taxon>Chordata</taxon>
        <taxon>Cephalochordata</taxon>
        <taxon>Leptocardii</taxon>
        <taxon>Amphioxiformes</taxon>
        <taxon>Branchiostomatidae</taxon>
        <taxon>Branchiostoma</taxon>
    </lineage>
</organism>
<accession>A0A8J9YMK2</accession>
<feature type="compositionally biased region" description="Basic and acidic residues" evidence="2">
    <location>
        <begin position="168"/>
        <end position="180"/>
    </location>
</feature>
<feature type="compositionally biased region" description="Polar residues" evidence="2">
    <location>
        <begin position="540"/>
        <end position="561"/>
    </location>
</feature>
<evidence type="ECO:0000313" key="4">
    <source>
        <dbReference type="EMBL" id="CAH1237795.1"/>
    </source>
</evidence>
<dbReference type="OrthoDB" id="10414148at2759"/>
<feature type="compositionally biased region" description="Low complexity" evidence="2">
    <location>
        <begin position="562"/>
        <end position="576"/>
    </location>
</feature>
<dbReference type="PROSITE" id="PS50157">
    <property type="entry name" value="ZINC_FINGER_C2H2_2"/>
    <property type="match status" value="2"/>
</dbReference>
<keyword evidence="1" id="KW-0862">Zinc</keyword>
<keyword evidence="5" id="KW-1185">Reference proteome</keyword>
<feature type="compositionally biased region" description="Basic and acidic residues" evidence="2">
    <location>
        <begin position="52"/>
        <end position="68"/>
    </location>
</feature>
<feature type="region of interest" description="Disordered" evidence="2">
    <location>
        <begin position="1790"/>
        <end position="1817"/>
    </location>
</feature>
<feature type="compositionally biased region" description="Polar residues" evidence="2">
    <location>
        <begin position="40"/>
        <end position="51"/>
    </location>
</feature>
<feature type="region of interest" description="Disordered" evidence="2">
    <location>
        <begin position="539"/>
        <end position="598"/>
    </location>
</feature>
<name>A0A8J9YMK2_BRALA</name>
<feature type="compositionally biased region" description="Polar residues" evidence="2">
    <location>
        <begin position="1024"/>
        <end position="1039"/>
    </location>
</feature>
<dbReference type="InterPro" id="IPR013087">
    <property type="entry name" value="Znf_C2H2_type"/>
</dbReference>
<feature type="region of interest" description="Disordered" evidence="2">
    <location>
        <begin position="168"/>
        <end position="233"/>
    </location>
</feature>
<feature type="compositionally biased region" description="Low complexity" evidence="2">
    <location>
        <begin position="999"/>
        <end position="1018"/>
    </location>
</feature>
<dbReference type="PROSITE" id="PS00028">
    <property type="entry name" value="ZINC_FINGER_C2H2_1"/>
    <property type="match status" value="3"/>
</dbReference>
<dbReference type="EMBL" id="OV696695">
    <property type="protein sequence ID" value="CAH1237795.1"/>
    <property type="molecule type" value="Genomic_DNA"/>
</dbReference>
<feature type="region of interest" description="Disordered" evidence="2">
    <location>
        <begin position="864"/>
        <end position="924"/>
    </location>
</feature>
<feature type="compositionally biased region" description="Polar residues" evidence="2">
    <location>
        <begin position="577"/>
        <end position="594"/>
    </location>
</feature>
<feature type="compositionally biased region" description="Polar residues" evidence="2">
    <location>
        <begin position="988"/>
        <end position="998"/>
    </location>
</feature>
<sequence length="1945" mass="215724">MAFLQRKIKTEPEEGLKEDLETNSMPDSSTSRDRALRLDVTNNRNMTSASEGKQKIKIAPEKDVQLQDRTKPVLDNGASAASCSSELDITAKCSISTSISRRKVKKEQEEEEDTQDLEMESVQDNSTTSKDYVLALSFADKNYTEASETQPDPQEQVNVLYHVTLPEECSREQDNNKGESPDTLESSSDSMYNIDINTSESDSEEEAMSTWGEDKNGGTSTGAALLTENHGTGKNATVKEMLSSRARNTELNDLLYMHREIFGEDAARSYQTALNQAEQKRRDKDGQKGRDNKGRFTSVDGGTGKGTGGCNSSSERKSKRKSSQPLKRSTSVANLLSEAADTCTVRKRRKPDPKSLVERFMEETGLNMEDFVEKLTVACRDDPTFRRKQRVYSCKHCSDYCYTLNEVIRHVALQHRTLVENFQKQAHLQKYLVSADVEAAGTNDGMQSVAVAQNTSHNTAGHTPQKQLMSKQDIETITKSYGTRSRPVRFNCRLCKLRLNTPTFAAMQAHVRNKHHLEWNMVPWFFDGFRTISVGKGDTQELSDVSGRQTSPLNAAPSTSKTSFAATQNTSQSTTTDVSGWQTGHSNAAPSTSKTSFTVTQNTSQSTTTQAQPVAGLETIRVTSQRDSVMITMRDRTMRDRPVKFICCLCQLDLKIISSIGAIKTHLRKRHRVTWNYERCYTVEGGTDETRQFLDVMRKQESPWNVSRQSTVQQLLAQQKTHVSPSESADNSKKSTKLKRLTFHYNCCLCEEDLDVTSAAGMRDHLRERHLATCAFEKYYTIEHSGEMNQQEHVSPSEAPMVVGTALVSDSQQKRTLGFKCHLCLEDLKISKKLEIMWHLHHKHLIKSSVKTCFNTRFVGAADHEQRKEKAEEREEKAGEKSKQSDDCEMLKEVPDRDNTSDNASDNTSDNTNEKTSDNTPPILVDMHYGCNTNRRGKYVCRLCEEIMSAYNDMTLHLQVKHKVKCAFTCTIVQESAVTENQTLSDTMEQIPNNASPQTGTTSDRASTTSSSIPPETSMVAAVSTPQEIPQTGTISDRASTTSSSIPPETSMVAAVSTPQEIPQTGTTSDRASTTSSSIPPETSVVSTTPQESPRPRRKTIHMKFNCNLCKEDLVNTKLATRRSHLLKKHKIRKSDESFFTARIVQDYEDEDGSTVERQKVSGKSKQASSSNGPPVSSVPSTPQDSSNGGQETVWKFTCRLCNEKLTRTGHQHHEKYNTGHDAMKYHLELKHRITDSCEYFYTAESVSSTGVSVTLAKRRRLEQSPTPVASVRATPQQNSHGQQEPVWKFTCSLCKLKDTPNVTSHDAMKAHLIEKHRITKSHESYYSARIVQEHEDGSDKLERQNVRVKSKQARITPILSRPKQKVLTCGLCYEDIDTGSRDDMESHLMTKHGVTGSFDQFYTAETAFRGSATTGKRLREESEKFPSRKMLSSYFPASGSNATFAAAETGQPTPIDCQHSLPPVDTELTPSAVRGYSPLTAGTDTEPVPQPSLMSRLPSRMTAQLRSSYQVYECSLCGSQYRYFASILEHMQQKHNLAGSCTRFIRRNVLPVGKNARRFAGYPQKGASTVVPFAGYQDNSASTAAGTTAMFAGYLQNDASPGIASQRIAQFTGSTQIGTSTTSSLAGYLQKGAQASMTLTSKANDCPQPQTVTTKLTVKSEPDDDDGYPQTAASTKTCTGTATSYLASILQKSASARNASMFAGYSQKGLQTSSLEDASSSSDCVQSQSVTTNLTIKTEPDNDDEYNNSSSATSSQTLAPQGDQIQTSALKSADSTCSKLNQELFSICPSHKRKQSNPKPSVVRLKESNAQDQSTQLTSITVKTEPEDHDITETSNLEFSSLDVTRLAEEGVRFKCAPPCNNVWNSWEELTTYCHSYQPEGTGRDQVTLQMTRDTIQTFFAPSEHGYECSFCYKCLDKDTNLADHLALHTVPSVKVKIVRTSTV</sequence>
<gene>
    <name evidence="4" type="primary">Hypp5439</name>
    <name evidence="4" type="ORF">BLAG_LOCUS2610</name>
</gene>
<evidence type="ECO:0000259" key="3">
    <source>
        <dbReference type="PROSITE" id="PS50157"/>
    </source>
</evidence>
<feature type="compositionally biased region" description="Low complexity" evidence="2">
    <location>
        <begin position="901"/>
        <end position="911"/>
    </location>
</feature>
<evidence type="ECO:0000256" key="2">
    <source>
        <dbReference type="SAM" id="MobiDB-lite"/>
    </source>
</evidence>
<feature type="region of interest" description="Disordered" evidence="2">
    <location>
        <begin position="1462"/>
        <end position="1493"/>
    </location>
</feature>
<feature type="compositionally biased region" description="Low complexity" evidence="2">
    <location>
        <begin position="1169"/>
        <end position="1187"/>
    </location>
</feature>
<dbReference type="Proteomes" id="UP000838412">
    <property type="component" value="Chromosome 10"/>
</dbReference>
<feature type="compositionally biased region" description="Basic and acidic residues" evidence="2">
    <location>
        <begin position="864"/>
        <end position="900"/>
    </location>
</feature>
<protein>
    <submittedName>
        <fullName evidence="4">Hypp5439 protein</fullName>
    </submittedName>
</protein>
<feature type="domain" description="C2H2-type" evidence="3">
    <location>
        <begin position="1513"/>
        <end position="1536"/>
    </location>
</feature>
<feature type="compositionally biased region" description="Low complexity" evidence="2">
    <location>
        <begin position="1040"/>
        <end position="1051"/>
    </location>
</feature>